<name>A0ABR0Q0A8_GOSAR</name>
<gene>
    <name evidence="1" type="ORF">PVK06_016567</name>
</gene>
<evidence type="ECO:0000313" key="2">
    <source>
        <dbReference type="Proteomes" id="UP001358586"/>
    </source>
</evidence>
<evidence type="ECO:0000313" key="1">
    <source>
        <dbReference type="EMBL" id="KAK5832764.1"/>
    </source>
</evidence>
<keyword evidence="2" id="KW-1185">Reference proteome</keyword>
<dbReference type="EMBL" id="JARKNE010000005">
    <property type="protein sequence ID" value="KAK5832764.1"/>
    <property type="molecule type" value="Genomic_DNA"/>
</dbReference>
<reference evidence="1 2" key="1">
    <citation type="submission" date="2023-03" db="EMBL/GenBank/DDBJ databases">
        <title>WGS of Gossypium arboreum.</title>
        <authorList>
            <person name="Yu D."/>
        </authorList>
    </citation>
    <scope>NUCLEOTIDE SEQUENCE [LARGE SCALE GENOMIC DNA]</scope>
    <source>
        <tissue evidence="1">Leaf</tissue>
    </source>
</reference>
<organism evidence="1 2">
    <name type="scientific">Gossypium arboreum</name>
    <name type="common">Tree cotton</name>
    <name type="synonym">Gossypium nanking</name>
    <dbReference type="NCBI Taxonomy" id="29729"/>
    <lineage>
        <taxon>Eukaryota</taxon>
        <taxon>Viridiplantae</taxon>
        <taxon>Streptophyta</taxon>
        <taxon>Embryophyta</taxon>
        <taxon>Tracheophyta</taxon>
        <taxon>Spermatophyta</taxon>
        <taxon>Magnoliopsida</taxon>
        <taxon>eudicotyledons</taxon>
        <taxon>Gunneridae</taxon>
        <taxon>Pentapetalae</taxon>
        <taxon>rosids</taxon>
        <taxon>malvids</taxon>
        <taxon>Malvales</taxon>
        <taxon>Malvaceae</taxon>
        <taxon>Malvoideae</taxon>
        <taxon>Gossypium</taxon>
    </lineage>
</organism>
<dbReference type="Proteomes" id="UP001358586">
    <property type="component" value="Chromosome 5"/>
</dbReference>
<comment type="caution">
    <text evidence="1">The sequence shown here is derived from an EMBL/GenBank/DDBJ whole genome shotgun (WGS) entry which is preliminary data.</text>
</comment>
<accession>A0ABR0Q0A8</accession>
<protein>
    <submittedName>
        <fullName evidence="1">Uncharacterized protein</fullName>
    </submittedName>
</protein>
<proteinExistence type="predicted"/>
<sequence length="135" mass="15377">MGCKVVQAKYGVVAGIPETLSRIRGSFLWRALTKNHYEICFGEVDWKCLFGIIIWRIHKNSNLFIFQGATWSNNDTIKVSYCWAKQFLMSDNRPMGMFWASIFCSNSFRNGIYLNTDGSVKLEDGFAVAGEVVKN</sequence>